<comment type="caution">
    <text evidence="4">The sequence shown here is derived from an EMBL/GenBank/DDBJ whole genome shotgun (WGS) entry which is preliminary data.</text>
</comment>
<organism evidence="4 5">
    <name type="scientific">Trichonephila clavata</name>
    <name type="common">Joro spider</name>
    <name type="synonym">Nephila clavata</name>
    <dbReference type="NCBI Taxonomy" id="2740835"/>
    <lineage>
        <taxon>Eukaryota</taxon>
        <taxon>Metazoa</taxon>
        <taxon>Ecdysozoa</taxon>
        <taxon>Arthropoda</taxon>
        <taxon>Chelicerata</taxon>
        <taxon>Arachnida</taxon>
        <taxon>Araneae</taxon>
        <taxon>Araneomorphae</taxon>
        <taxon>Entelegynae</taxon>
        <taxon>Araneoidea</taxon>
        <taxon>Nephilidae</taxon>
        <taxon>Trichonephila</taxon>
    </lineage>
</organism>
<dbReference type="GO" id="GO:0016485">
    <property type="term" value="P:protein processing"/>
    <property type="evidence" value="ECO:0007669"/>
    <property type="project" value="TreeGrafter"/>
</dbReference>
<dbReference type="GO" id="GO:0005886">
    <property type="term" value="C:plasma membrane"/>
    <property type="evidence" value="ECO:0007669"/>
    <property type="project" value="TreeGrafter"/>
</dbReference>
<dbReference type="PROSITE" id="PS51257">
    <property type="entry name" value="PROKAR_LIPOPROTEIN"/>
    <property type="match status" value="1"/>
</dbReference>
<feature type="domain" description="Peptidase M13 N-terminal" evidence="3">
    <location>
        <begin position="88"/>
        <end position="280"/>
    </location>
</feature>
<dbReference type="Gene3D" id="3.40.390.10">
    <property type="entry name" value="Collagenase (Catalytic Domain)"/>
    <property type="match status" value="1"/>
</dbReference>
<dbReference type="OrthoDB" id="6427542at2759"/>
<protein>
    <submittedName>
        <fullName evidence="4">Phosphate-regulating neutral endopeptidase PHEX</fullName>
    </submittedName>
</protein>
<evidence type="ECO:0000313" key="4">
    <source>
        <dbReference type="EMBL" id="GFQ82247.1"/>
    </source>
</evidence>
<dbReference type="PANTHER" id="PTHR11733:SF237">
    <property type="entry name" value="NEPRILYSIN-LIKE 4"/>
    <property type="match status" value="1"/>
</dbReference>
<dbReference type="InterPro" id="IPR000718">
    <property type="entry name" value="Peptidase_M13"/>
</dbReference>
<dbReference type="EMBL" id="BMAO01022494">
    <property type="protein sequence ID" value="GFQ82247.1"/>
    <property type="molecule type" value="Genomic_DNA"/>
</dbReference>
<dbReference type="Proteomes" id="UP000887116">
    <property type="component" value="Unassembled WGS sequence"/>
</dbReference>
<name>A0A8X6HVN9_TRICU</name>
<keyword evidence="2" id="KW-0812">Transmembrane</keyword>
<reference evidence="4" key="1">
    <citation type="submission" date="2020-07" db="EMBL/GenBank/DDBJ databases">
        <title>Multicomponent nature underlies the extraordinary mechanical properties of spider dragline silk.</title>
        <authorList>
            <person name="Kono N."/>
            <person name="Nakamura H."/>
            <person name="Mori M."/>
            <person name="Yoshida Y."/>
            <person name="Ohtoshi R."/>
            <person name="Malay A.D."/>
            <person name="Moran D.A.P."/>
            <person name="Tomita M."/>
            <person name="Numata K."/>
            <person name="Arakawa K."/>
        </authorList>
    </citation>
    <scope>NUCLEOTIDE SEQUENCE</scope>
</reference>
<dbReference type="SUPFAM" id="SSF55486">
    <property type="entry name" value="Metalloproteases ('zincins'), catalytic domain"/>
    <property type="match status" value="1"/>
</dbReference>
<dbReference type="GO" id="GO:0004222">
    <property type="term" value="F:metalloendopeptidase activity"/>
    <property type="evidence" value="ECO:0007669"/>
    <property type="project" value="InterPro"/>
</dbReference>
<sequence>MSKNKKEHIFWSSVVLVIFIGCGILLYLSYIYEGQFLTSCENCSDIDSLNTQQAEKLTQEECQNICHSKECVVAANFILENMDESIDPCEDFYSFSCGNWMKQFSKDDNYSVVDGMGKTLKLAIRDILDNLKGPPESAIDKLKIMYDSCMNERSSDWNGVSSTIKFLEQCGIQNWQNLPLDFEFREFSLNNTLARMAAYNEFAFVIFKPTYYEPDEQISNDNMLKLTISPGYPLMRDESDSKIYENMILQILRHFGISGENANQAWMDFKSIDISILKLHMVTNF</sequence>
<dbReference type="InterPro" id="IPR024079">
    <property type="entry name" value="MetalloPept_cat_dom_sf"/>
</dbReference>
<keyword evidence="2" id="KW-0472">Membrane</keyword>
<proteinExistence type="inferred from homology"/>
<evidence type="ECO:0000313" key="5">
    <source>
        <dbReference type="Proteomes" id="UP000887116"/>
    </source>
</evidence>
<dbReference type="InterPro" id="IPR008753">
    <property type="entry name" value="Peptidase_M13_N"/>
</dbReference>
<dbReference type="Pfam" id="PF05649">
    <property type="entry name" value="Peptidase_M13_N"/>
    <property type="match status" value="1"/>
</dbReference>
<dbReference type="PANTHER" id="PTHR11733">
    <property type="entry name" value="ZINC METALLOPROTEASE FAMILY M13 NEPRILYSIN-RELATED"/>
    <property type="match status" value="1"/>
</dbReference>
<dbReference type="PROSITE" id="PS51885">
    <property type="entry name" value="NEPRILYSIN"/>
    <property type="match status" value="1"/>
</dbReference>
<keyword evidence="2" id="KW-1133">Transmembrane helix</keyword>
<feature type="transmembrane region" description="Helical" evidence="2">
    <location>
        <begin position="9"/>
        <end position="32"/>
    </location>
</feature>
<accession>A0A8X6HVN9</accession>
<gene>
    <name evidence="4" type="primary">PHEX</name>
    <name evidence="4" type="ORF">TNCT_245501</name>
</gene>
<keyword evidence="5" id="KW-1185">Reference proteome</keyword>
<dbReference type="AlphaFoldDB" id="A0A8X6HVN9"/>
<comment type="similarity">
    <text evidence="1">Belongs to the peptidase M13 family.</text>
</comment>
<evidence type="ECO:0000256" key="1">
    <source>
        <dbReference type="ARBA" id="ARBA00007357"/>
    </source>
</evidence>
<evidence type="ECO:0000259" key="3">
    <source>
        <dbReference type="Pfam" id="PF05649"/>
    </source>
</evidence>
<evidence type="ECO:0000256" key="2">
    <source>
        <dbReference type="SAM" id="Phobius"/>
    </source>
</evidence>